<dbReference type="EMBL" id="CAJFDI010000004">
    <property type="protein sequence ID" value="CAD5224387.1"/>
    <property type="molecule type" value="Genomic_DNA"/>
</dbReference>
<comment type="caution">
    <text evidence="2">The sequence shown here is derived from an EMBL/GenBank/DDBJ whole genome shotgun (WGS) entry which is preliminary data.</text>
</comment>
<dbReference type="Proteomes" id="UP000582659">
    <property type="component" value="Unassembled WGS sequence"/>
</dbReference>
<protein>
    <submittedName>
        <fullName evidence="2">(pine wood nematode) hypothetical protein</fullName>
    </submittedName>
</protein>
<accession>A0A811LA21</accession>
<feature type="region of interest" description="Disordered" evidence="1">
    <location>
        <begin position="1"/>
        <end position="29"/>
    </location>
</feature>
<evidence type="ECO:0000313" key="2">
    <source>
        <dbReference type="EMBL" id="CAD5224387.1"/>
    </source>
</evidence>
<gene>
    <name evidence="2" type="ORF">BXYJ_LOCUS8018</name>
</gene>
<sequence>MSISASPVSSGLSTEDTTISTDNRSCTPTLSERSLSLESLVSLEEDDLEPVPSPIRKRKLDNLLENVEVCAKKPKFANDKERLIMYAQLINNWYSEITWQIERFGEKYEVPDLHLPKALECNAMANALPSYSINPICPSNCWRSRKNAQWIHFEKIINELVDQRRIELNKQQAAAINIKKVLHEDDCETCDDLQFLLYQRAMDVWRRVQTRARKLKDVSQHKFSWVKSTEKNLELAVFPIQEYGQLACETPPLPYVHRFREFHANWE</sequence>
<reference evidence="2" key="1">
    <citation type="submission" date="2020-09" db="EMBL/GenBank/DDBJ databases">
        <authorList>
            <person name="Kikuchi T."/>
        </authorList>
    </citation>
    <scope>NUCLEOTIDE SEQUENCE</scope>
    <source>
        <strain evidence="2">Ka4C1</strain>
    </source>
</reference>
<organism evidence="2 3">
    <name type="scientific">Bursaphelenchus xylophilus</name>
    <name type="common">Pinewood nematode worm</name>
    <name type="synonym">Aphelenchoides xylophilus</name>
    <dbReference type="NCBI Taxonomy" id="6326"/>
    <lineage>
        <taxon>Eukaryota</taxon>
        <taxon>Metazoa</taxon>
        <taxon>Ecdysozoa</taxon>
        <taxon>Nematoda</taxon>
        <taxon>Chromadorea</taxon>
        <taxon>Rhabditida</taxon>
        <taxon>Tylenchina</taxon>
        <taxon>Tylenchomorpha</taxon>
        <taxon>Aphelenchoidea</taxon>
        <taxon>Aphelenchoididae</taxon>
        <taxon>Bursaphelenchus</taxon>
    </lineage>
</organism>
<dbReference type="SMR" id="A0A811LA21"/>
<evidence type="ECO:0000313" key="3">
    <source>
        <dbReference type="Proteomes" id="UP000659654"/>
    </source>
</evidence>
<dbReference type="OrthoDB" id="5847510at2759"/>
<dbReference type="Proteomes" id="UP000659654">
    <property type="component" value="Unassembled WGS sequence"/>
</dbReference>
<name>A0A811LA21_BURXY</name>
<evidence type="ECO:0000256" key="1">
    <source>
        <dbReference type="SAM" id="MobiDB-lite"/>
    </source>
</evidence>
<keyword evidence="3" id="KW-1185">Reference proteome</keyword>
<dbReference type="AlphaFoldDB" id="A0A811LA21"/>
<proteinExistence type="predicted"/>
<dbReference type="EMBL" id="CAJFCV020000004">
    <property type="protein sequence ID" value="CAG9113149.1"/>
    <property type="molecule type" value="Genomic_DNA"/>
</dbReference>